<dbReference type="RefSeq" id="WP_123911994.1">
    <property type="nucleotide sequence ID" value="NZ_FTNY01000004.1"/>
</dbReference>
<evidence type="ECO:0000313" key="1">
    <source>
        <dbReference type="EMBL" id="SIS40525.1"/>
    </source>
</evidence>
<reference evidence="2" key="1">
    <citation type="submission" date="2017-01" db="EMBL/GenBank/DDBJ databases">
        <authorList>
            <person name="Varghese N."/>
            <person name="Submissions S."/>
        </authorList>
    </citation>
    <scope>NUCLEOTIDE SEQUENCE [LARGE SCALE GENOMIC DNA]</scope>
    <source>
        <strain evidence="2">DSM 17126</strain>
    </source>
</reference>
<evidence type="ECO:0000313" key="2">
    <source>
        <dbReference type="Proteomes" id="UP000186373"/>
    </source>
</evidence>
<organism evidence="1 2">
    <name type="scientific">Chryseobacterium shigense</name>
    <dbReference type="NCBI Taxonomy" id="297244"/>
    <lineage>
        <taxon>Bacteria</taxon>
        <taxon>Pseudomonadati</taxon>
        <taxon>Bacteroidota</taxon>
        <taxon>Flavobacteriia</taxon>
        <taxon>Flavobacteriales</taxon>
        <taxon>Weeksellaceae</taxon>
        <taxon>Chryseobacterium group</taxon>
        <taxon>Chryseobacterium</taxon>
    </lineage>
</organism>
<protein>
    <submittedName>
        <fullName evidence="1">Uncharacterized protein</fullName>
    </submittedName>
</protein>
<dbReference type="AlphaFoldDB" id="A0A1N7ITU8"/>
<dbReference type="Proteomes" id="UP000186373">
    <property type="component" value="Unassembled WGS sequence"/>
</dbReference>
<name>A0A1N7ITU8_9FLAO</name>
<accession>A0A1N7ITU8</accession>
<gene>
    <name evidence="1" type="ORF">SAMN05421639_104564</name>
</gene>
<proteinExistence type="predicted"/>
<sequence length="180" mass="20868">MNTHINHRGILFSFMLFISLVGNARERGDSTLNKKIEKKTETGQIYISEETSVYGKELIHNAKFSVIKKKNIKSRSKFLVQKKRVPAKAKQKTQIKKINYYDDIISNNDSNKELQAISHQKTQCIVLPQHYIPDIEAFYTIIQKLFFSEKLLPSSYNHAPIENSKMIILSIRPPPKESFQ</sequence>
<dbReference type="OrthoDB" id="9986871at2"/>
<keyword evidence="2" id="KW-1185">Reference proteome</keyword>
<dbReference type="EMBL" id="FTNY01000004">
    <property type="protein sequence ID" value="SIS40525.1"/>
    <property type="molecule type" value="Genomic_DNA"/>
</dbReference>